<feature type="domain" description="ABC transporter" evidence="3">
    <location>
        <begin position="337"/>
        <end position="566"/>
    </location>
</feature>
<dbReference type="OrthoDB" id="9804819at2"/>
<dbReference type="SUPFAM" id="SSF52540">
    <property type="entry name" value="P-loop containing nucleoside triphosphate hydrolases"/>
    <property type="match status" value="2"/>
</dbReference>
<gene>
    <name evidence="4" type="ORF">CXU22_04855</name>
</gene>
<reference evidence="4 5" key="1">
    <citation type="journal article" date="2017" name="BMC Genomics">
        <title>Genome sequencing of 39 Akkermansia muciniphila isolates reveals its population structure, genomic and functional diverisity, and global distribution in mammalian gut microbiotas.</title>
        <authorList>
            <person name="Guo X."/>
            <person name="Li S."/>
            <person name="Zhang J."/>
            <person name="Wu F."/>
            <person name="Li X."/>
            <person name="Wu D."/>
            <person name="Zhang M."/>
            <person name="Ou Z."/>
            <person name="Jie Z."/>
            <person name="Yan Q."/>
            <person name="Li P."/>
            <person name="Yi J."/>
            <person name="Peng Y."/>
        </authorList>
    </citation>
    <scope>NUCLEOTIDE SEQUENCE [LARGE SCALE GENOMIC DNA]</scope>
    <source>
        <strain evidence="4 5">GP24</strain>
    </source>
</reference>
<dbReference type="PANTHER" id="PTHR43038">
    <property type="entry name" value="ATP-BINDING CASSETTE, SUB-FAMILY H, MEMBER 1"/>
    <property type="match status" value="1"/>
</dbReference>
<comment type="caution">
    <text evidence="4">The sequence shown here is derived from an EMBL/GenBank/DDBJ whole genome shotgun (WGS) entry which is preliminary data.</text>
</comment>
<dbReference type="PROSITE" id="PS00211">
    <property type="entry name" value="ABC_TRANSPORTER_1"/>
    <property type="match status" value="1"/>
</dbReference>
<dbReference type="GO" id="GO:0016887">
    <property type="term" value="F:ATP hydrolysis activity"/>
    <property type="evidence" value="ECO:0007669"/>
    <property type="project" value="InterPro"/>
</dbReference>
<dbReference type="PANTHER" id="PTHR43038:SF3">
    <property type="entry name" value="ABC TRANSPORTER G FAMILY MEMBER 20 ISOFORM X1"/>
    <property type="match status" value="1"/>
</dbReference>
<dbReference type="InterPro" id="IPR003593">
    <property type="entry name" value="AAA+_ATPase"/>
</dbReference>
<dbReference type="Pfam" id="PF00005">
    <property type="entry name" value="ABC_tran"/>
    <property type="match status" value="2"/>
</dbReference>
<dbReference type="PROSITE" id="PS50893">
    <property type="entry name" value="ABC_TRANSPORTER_2"/>
    <property type="match status" value="2"/>
</dbReference>
<protein>
    <submittedName>
        <fullName evidence="4">ABC transporter ATP-binding protein</fullName>
    </submittedName>
</protein>
<evidence type="ECO:0000313" key="4">
    <source>
        <dbReference type="EMBL" id="PNC18485.1"/>
    </source>
</evidence>
<dbReference type="InterPro" id="IPR003439">
    <property type="entry name" value="ABC_transporter-like_ATP-bd"/>
</dbReference>
<evidence type="ECO:0000259" key="3">
    <source>
        <dbReference type="PROSITE" id="PS50893"/>
    </source>
</evidence>
<dbReference type="InterPro" id="IPR017871">
    <property type="entry name" value="ABC_transporter-like_CS"/>
</dbReference>
<dbReference type="RefSeq" id="WP_102713123.1">
    <property type="nucleotide sequence ID" value="NZ_PJKA01000009.1"/>
</dbReference>
<dbReference type="CDD" id="cd03230">
    <property type="entry name" value="ABC_DR_subfamily_A"/>
    <property type="match status" value="1"/>
</dbReference>
<dbReference type="GO" id="GO:0005524">
    <property type="term" value="F:ATP binding"/>
    <property type="evidence" value="ECO:0007669"/>
    <property type="project" value="UniProtKB-KW"/>
</dbReference>
<dbReference type="EMBL" id="PJKA01000009">
    <property type="protein sequence ID" value="PNC18485.1"/>
    <property type="molecule type" value="Genomic_DNA"/>
</dbReference>
<evidence type="ECO:0000256" key="1">
    <source>
        <dbReference type="ARBA" id="ARBA00022741"/>
    </source>
</evidence>
<dbReference type="Gene3D" id="3.40.50.300">
    <property type="entry name" value="P-loop containing nucleotide triphosphate hydrolases"/>
    <property type="match status" value="2"/>
</dbReference>
<dbReference type="SMART" id="SM00382">
    <property type="entry name" value="AAA"/>
    <property type="match status" value="2"/>
</dbReference>
<dbReference type="AlphaFoldDB" id="A0A2N8HEM2"/>
<dbReference type="Proteomes" id="UP000236000">
    <property type="component" value="Unassembled WGS sequence"/>
</dbReference>
<dbReference type="InterPro" id="IPR027417">
    <property type="entry name" value="P-loop_NTPase"/>
</dbReference>
<evidence type="ECO:0000313" key="5">
    <source>
        <dbReference type="Proteomes" id="UP000236000"/>
    </source>
</evidence>
<feature type="domain" description="ABC transporter" evidence="3">
    <location>
        <begin position="9"/>
        <end position="244"/>
    </location>
</feature>
<evidence type="ECO:0000256" key="2">
    <source>
        <dbReference type="ARBA" id="ARBA00022840"/>
    </source>
</evidence>
<proteinExistence type="predicted"/>
<keyword evidence="1" id="KW-0547">Nucleotide-binding</keyword>
<sequence>MNTDSQPLIDCRNVRKMFPDPAGVPFAAVDGVSFRLSAGEIVGLLGPDGAGKTTLIRLITGLMKPHEGSISVLNLDSVKKARAIQASIGYMPQKFGLYEDLTVRENMELYARMHGVSGQDREKRFRSLLSMTSLERFTTRLAGKLSGGMKQKLGLCCSLVSSPPLILLDEPTVGVDPLSRRELWNILGQFSHEEGVGVLVSTSYMDESAYCNRTLIMYKGGLLMDAPPADVIARAEGMCITVRTPEDIHARQFQSRLAALPGIINATPQGGTVRIILPQDHPTRRKLEEYHPQPGQPDFSDGFMTLLAGQADLTPQDIPVPAETPPPGQGTSGETIIRVTDLVRKFGSFTAVNHVSFSVSRGQVFGLLGPNGAGKSTTFRMLCGLLPATGGTLNVAGADLRTAAARARRRVGYVAQKFSMYGMLTTRQNLEFFAGAYGMAGKERRDAIRSMEEEFHLTPYMNAPAAHLPGGYKQRLSMACGLLHSPDILFLDEPTSGADPLARRDFWLRINSLAEKGVTIIITTHFLGEAEFCDNMLIMMDGTTLAEGSPDEIRQYAPPREDGAPASLEDAFLAITEEHMRKGGEES</sequence>
<name>A0A2N8HEM2_9BACT</name>
<accession>A0A2N8HEM2</accession>
<keyword evidence="2 4" id="KW-0067">ATP-binding</keyword>
<organism evidence="4 5">
    <name type="scientific">Akkermansia muciniphila</name>
    <dbReference type="NCBI Taxonomy" id="239935"/>
    <lineage>
        <taxon>Bacteria</taxon>
        <taxon>Pseudomonadati</taxon>
        <taxon>Verrucomicrobiota</taxon>
        <taxon>Verrucomicrobiia</taxon>
        <taxon>Verrucomicrobiales</taxon>
        <taxon>Akkermansiaceae</taxon>
        <taxon>Akkermansia</taxon>
    </lineage>
</organism>